<evidence type="ECO:0000256" key="6">
    <source>
        <dbReference type="HAMAP-Rule" id="MF_00267"/>
    </source>
</evidence>
<dbReference type="SUPFAM" id="SSF63848">
    <property type="entry name" value="Cell-division inhibitor MinC, C-terminal domain"/>
    <property type="match status" value="1"/>
</dbReference>
<evidence type="ECO:0000313" key="9">
    <source>
        <dbReference type="Proteomes" id="UP001055955"/>
    </source>
</evidence>
<dbReference type="InterPro" id="IPR016098">
    <property type="entry name" value="CAP/MinC_C"/>
</dbReference>
<evidence type="ECO:0000256" key="2">
    <source>
        <dbReference type="ARBA" id="ARBA00022618"/>
    </source>
</evidence>
<evidence type="ECO:0000313" key="8">
    <source>
        <dbReference type="EMBL" id="UTC24968.1"/>
    </source>
</evidence>
<dbReference type="InterPro" id="IPR005526">
    <property type="entry name" value="Septum_form_inhib_MinC_C"/>
</dbReference>
<keyword evidence="4 6" id="KW-0131">Cell cycle</keyword>
<evidence type="ECO:0000259" key="7">
    <source>
        <dbReference type="Pfam" id="PF03775"/>
    </source>
</evidence>
<evidence type="ECO:0000256" key="4">
    <source>
        <dbReference type="ARBA" id="ARBA00023306"/>
    </source>
</evidence>
<protein>
    <recommendedName>
        <fullName evidence="6">Probable septum site-determining protein MinC</fullName>
    </recommendedName>
</protein>
<comment type="subunit">
    <text evidence="6">Interacts with MinD and FtsZ.</text>
</comment>
<dbReference type="PANTHER" id="PTHR34108:SF1">
    <property type="entry name" value="SEPTUM SITE-DETERMINING PROTEIN MINC"/>
    <property type="match status" value="1"/>
</dbReference>
<keyword evidence="3 6" id="KW-0717">Septation</keyword>
<dbReference type="Proteomes" id="UP001055955">
    <property type="component" value="Chromosome"/>
</dbReference>
<feature type="domain" description="Septum formation inhibitor MinC C-terminal" evidence="7">
    <location>
        <begin position="124"/>
        <end position="220"/>
    </location>
</feature>
<evidence type="ECO:0000256" key="5">
    <source>
        <dbReference type="ARBA" id="ARBA00025606"/>
    </source>
</evidence>
<gene>
    <name evidence="6 8" type="primary">minC</name>
    <name evidence="8" type="ORF">MMH89_02245</name>
</gene>
<reference evidence="8 9" key="1">
    <citation type="journal article" date="2022" name="Nat. Microbiol.">
        <title>The microbiome of a bacterivorous marine choanoflagellate contains a resource-demanding obligate bacterial associate.</title>
        <authorList>
            <person name="Needham D.M."/>
            <person name="Poirier C."/>
            <person name="Bachy C."/>
            <person name="George E.E."/>
            <person name="Wilken S."/>
            <person name="Yung C.C.M."/>
            <person name="Limardo A.J."/>
            <person name="Morando M."/>
            <person name="Sudek L."/>
            <person name="Malmstrom R.R."/>
            <person name="Keeling P.J."/>
            <person name="Santoro A.E."/>
            <person name="Worden A.Z."/>
        </authorList>
    </citation>
    <scope>NUCLEOTIDE SEQUENCE [LARGE SCALE GENOMIC DNA]</scope>
    <source>
        <strain evidence="8 9">Comchoano-1</strain>
    </source>
</reference>
<dbReference type="RefSeq" id="WP_258568757.1">
    <property type="nucleotide sequence ID" value="NZ_CP092900.1"/>
</dbReference>
<dbReference type="NCBIfam" id="TIGR01222">
    <property type="entry name" value="minC"/>
    <property type="match status" value="1"/>
</dbReference>
<sequence>MSIELDSGTILNTQEKNLPYISITPHNVKSQYLIEALSKLPNRSQMIAATLDLINIKTLESPAWLRQIRATLRQNNLDLIGVFNPQLNLEICKSLKIPVLSETTPHSPTSLAQRISSDHSKSTIITKPVRSGQQVYAKNGDLIVQGSLSNGGEAAAKNSIYIYGKANGKIIAGANGNTHARIYITQGYPELVSVAGITWLAEDISTAHGPNVFYLNDGQLIQEKL</sequence>
<accession>A0ABY5DM42</accession>
<dbReference type="PANTHER" id="PTHR34108">
    <property type="entry name" value="SEPTUM SITE-DETERMINING PROTEIN MINC"/>
    <property type="match status" value="1"/>
</dbReference>
<keyword evidence="2 6" id="KW-0132">Cell division</keyword>
<evidence type="ECO:0000256" key="3">
    <source>
        <dbReference type="ARBA" id="ARBA00023210"/>
    </source>
</evidence>
<evidence type="ECO:0000256" key="1">
    <source>
        <dbReference type="ARBA" id="ARBA00006291"/>
    </source>
</evidence>
<dbReference type="HAMAP" id="MF_00267">
    <property type="entry name" value="MinC"/>
    <property type="match status" value="1"/>
</dbReference>
<dbReference type="InterPro" id="IPR036145">
    <property type="entry name" value="MinC_C_sf"/>
</dbReference>
<proteinExistence type="inferred from homology"/>
<dbReference type="Pfam" id="PF03775">
    <property type="entry name" value="MinC_C"/>
    <property type="match status" value="1"/>
</dbReference>
<dbReference type="Gene3D" id="2.160.20.70">
    <property type="match status" value="1"/>
</dbReference>
<organism evidence="8 9">
    <name type="scientific">Candidatus Comchoanobacter bicostacola</name>
    <dbReference type="NCBI Taxonomy" id="2919598"/>
    <lineage>
        <taxon>Bacteria</taxon>
        <taxon>Pseudomonadati</taxon>
        <taxon>Pseudomonadota</taxon>
        <taxon>Gammaproteobacteria</taxon>
        <taxon>Candidatus Comchoanobacterales</taxon>
        <taxon>Candidatus Comchoanobacteraceae</taxon>
        <taxon>Candidatus Comchoanobacter</taxon>
    </lineage>
</organism>
<name>A0ABY5DM42_9GAMM</name>
<comment type="function">
    <text evidence="5 6">Cell division inhibitor that blocks the formation of polar Z ring septums. Rapidly oscillates between the poles of the cell to destabilize FtsZ filaments that have formed before they mature into polar Z rings. Prevents FtsZ polymerization.</text>
</comment>
<dbReference type="InterPro" id="IPR013033">
    <property type="entry name" value="MinC"/>
</dbReference>
<keyword evidence="9" id="KW-1185">Reference proteome</keyword>
<comment type="similarity">
    <text evidence="1 6">Belongs to the MinC family.</text>
</comment>
<dbReference type="EMBL" id="CP092900">
    <property type="protein sequence ID" value="UTC24968.1"/>
    <property type="molecule type" value="Genomic_DNA"/>
</dbReference>